<reference evidence="2" key="1">
    <citation type="journal article" date="2022" name="Mol. Ecol. Resour.">
        <title>The genomes of chicory, endive, great burdock and yacon provide insights into Asteraceae palaeo-polyploidization history and plant inulin production.</title>
        <authorList>
            <person name="Fan W."/>
            <person name="Wang S."/>
            <person name="Wang H."/>
            <person name="Wang A."/>
            <person name="Jiang F."/>
            <person name="Liu H."/>
            <person name="Zhao H."/>
            <person name="Xu D."/>
            <person name="Zhang Y."/>
        </authorList>
    </citation>
    <scope>NUCLEOTIDE SEQUENCE [LARGE SCALE GENOMIC DNA]</scope>
    <source>
        <strain evidence="2">cv. Yunnan</strain>
    </source>
</reference>
<keyword evidence="2" id="KW-1185">Reference proteome</keyword>
<proteinExistence type="predicted"/>
<evidence type="ECO:0000313" key="2">
    <source>
        <dbReference type="Proteomes" id="UP001056120"/>
    </source>
</evidence>
<organism evidence="1 2">
    <name type="scientific">Smallanthus sonchifolius</name>
    <dbReference type="NCBI Taxonomy" id="185202"/>
    <lineage>
        <taxon>Eukaryota</taxon>
        <taxon>Viridiplantae</taxon>
        <taxon>Streptophyta</taxon>
        <taxon>Embryophyta</taxon>
        <taxon>Tracheophyta</taxon>
        <taxon>Spermatophyta</taxon>
        <taxon>Magnoliopsida</taxon>
        <taxon>eudicotyledons</taxon>
        <taxon>Gunneridae</taxon>
        <taxon>Pentapetalae</taxon>
        <taxon>asterids</taxon>
        <taxon>campanulids</taxon>
        <taxon>Asterales</taxon>
        <taxon>Asteraceae</taxon>
        <taxon>Asteroideae</taxon>
        <taxon>Heliantheae alliance</taxon>
        <taxon>Millerieae</taxon>
        <taxon>Smallanthus</taxon>
    </lineage>
</organism>
<protein>
    <submittedName>
        <fullName evidence="1">Uncharacterized protein</fullName>
    </submittedName>
</protein>
<dbReference type="Proteomes" id="UP001056120">
    <property type="component" value="Linkage Group LG20"/>
</dbReference>
<accession>A0ACB9D5V0</accession>
<sequence>MQNWSHVNTVVEQLNHIPSKLHGTDIMRIRPWYLDGQARFYRQTIILGSHLNPDINTLFNNHCLNFEGKVKLLHEHEGVLPKVLLQVRQIYERIDMESVDANDVRLDYFKKKVFPKLKDSVQLERIVGTAPAKPMVTSDQRMFTFC</sequence>
<comment type="caution">
    <text evidence="1">The sequence shown here is derived from an EMBL/GenBank/DDBJ whole genome shotgun (WGS) entry which is preliminary data.</text>
</comment>
<gene>
    <name evidence="1" type="ORF">L1987_59558</name>
</gene>
<reference evidence="1 2" key="2">
    <citation type="journal article" date="2022" name="Mol. Ecol. Resour.">
        <title>The genomes of chicory, endive, great burdock and yacon provide insights into Asteraceae paleo-polyploidization history and plant inulin production.</title>
        <authorList>
            <person name="Fan W."/>
            <person name="Wang S."/>
            <person name="Wang H."/>
            <person name="Wang A."/>
            <person name="Jiang F."/>
            <person name="Liu H."/>
            <person name="Zhao H."/>
            <person name="Xu D."/>
            <person name="Zhang Y."/>
        </authorList>
    </citation>
    <scope>NUCLEOTIDE SEQUENCE [LARGE SCALE GENOMIC DNA]</scope>
    <source>
        <strain evidence="2">cv. Yunnan</strain>
        <tissue evidence="1">Leaves</tissue>
    </source>
</reference>
<evidence type="ECO:0000313" key="1">
    <source>
        <dbReference type="EMBL" id="KAI3741880.1"/>
    </source>
</evidence>
<name>A0ACB9D5V0_9ASTR</name>
<dbReference type="EMBL" id="CM042037">
    <property type="protein sequence ID" value="KAI3741880.1"/>
    <property type="molecule type" value="Genomic_DNA"/>
</dbReference>